<evidence type="ECO:0000259" key="2">
    <source>
        <dbReference type="Pfam" id="PF10545"/>
    </source>
</evidence>
<gene>
    <name evidence="3" type="ORF">QE152_g30019</name>
</gene>
<feature type="region of interest" description="Disordered" evidence="1">
    <location>
        <begin position="164"/>
        <end position="193"/>
    </location>
</feature>
<accession>A0AAW1JG90</accession>
<sequence>MNQKFSSEEDEQLMYLIRQYPLYEVKSRSYKDATVKHNIWKLIGKRYNTVTPVAQTNRRIPFHLRNKVEIELNRLLMEGIIEKATEPTNWISDKLTEQEIRKCIACQATDESKYKAPLQLRETLNQPFIKLDIDYAGPFQNNKYAVLLVDEYSRYQDDDANRDSITDHAELNTRQRPHRPSRLPRRFDDFNIG</sequence>
<feature type="domain" description="MADF" evidence="2">
    <location>
        <begin position="17"/>
        <end position="91"/>
    </location>
</feature>
<dbReference type="EMBL" id="JASPKY010000395">
    <property type="protein sequence ID" value="KAK9702329.1"/>
    <property type="molecule type" value="Genomic_DNA"/>
</dbReference>
<protein>
    <submittedName>
        <fullName evidence="3">Alcohol dehydrogenase transcription factor Myb/SANT-like</fullName>
    </submittedName>
</protein>
<feature type="compositionally biased region" description="Basic residues" evidence="1">
    <location>
        <begin position="175"/>
        <end position="184"/>
    </location>
</feature>
<dbReference type="PANTHER" id="PTHR37984">
    <property type="entry name" value="PROTEIN CBG26694"/>
    <property type="match status" value="1"/>
</dbReference>
<reference evidence="3 4" key="1">
    <citation type="journal article" date="2024" name="BMC Genomics">
        <title>De novo assembly and annotation of Popillia japonica's genome with initial clues to its potential as an invasive pest.</title>
        <authorList>
            <person name="Cucini C."/>
            <person name="Boschi S."/>
            <person name="Funari R."/>
            <person name="Cardaioli E."/>
            <person name="Iannotti N."/>
            <person name="Marturano G."/>
            <person name="Paoli F."/>
            <person name="Bruttini M."/>
            <person name="Carapelli A."/>
            <person name="Frati F."/>
            <person name="Nardi F."/>
        </authorList>
    </citation>
    <scope>NUCLEOTIDE SEQUENCE [LARGE SCALE GENOMIC DNA]</scope>
    <source>
        <strain evidence="3">DMR45628</strain>
    </source>
</reference>
<proteinExistence type="predicted"/>
<feature type="compositionally biased region" description="Basic and acidic residues" evidence="1">
    <location>
        <begin position="164"/>
        <end position="173"/>
    </location>
</feature>
<evidence type="ECO:0000313" key="4">
    <source>
        <dbReference type="Proteomes" id="UP001458880"/>
    </source>
</evidence>
<organism evidence="3 4">
    <name type="scientific">Popillia japonica</name>
    <name type="common">Japanese beetle</name>
    <dbReference type="NCBI Taxonomy" id="7064"/>
    <lineage>
        <taxon>Eukaryota</taxon>
        <taxon>Metazoa</taxon>
        <taxon>Ecdysozoa</taxon>
        <taxon>Arthropoda</taxon>
        <taxon>Hexapoda</taxon>
        <taxon>Insecta</taxon>
        <taxon>Pterygota</taxon>
        <taxon>Neoptera</taxon>
        <taxon>Endopterygota</taxon>
        <taxon>Coleoptera</taxon>
        <taxon>Polyphaga</taxon>
        <taxon>Scarabaeiformia</taxon>
        <taxon>Scarabaeidae</taxon>
        <taxon>Rutelinae</taxon>
        <taxon>Popillia</taxon>
    </lineage>
</organism>
<comment type="caution">
    <text evidence="3">The sequence shown here is derived from an EMBL/GenBank/DDBJ whole genome shotgun (WGS) entry which is preliminary data.</text>
</comment>
<dbReference type="AlphaFoldDB" id="A0AAW1JG90"/>
<evidence type="ECO:0000313" key="3">
    <source>
        <dbReference type="EMBL" id="KAK9702329.1"/>
    </source>
</evidence>
<keyword evidence="4" id="KW-1185">Reference proteome</keyword>
<dbReference type="InterPro" id="IPR006578">
    <property type="entry name" value="MADF-dom"/>
</dbReference>
<name>A0AAW1JG90_POPJA</name>
<dbReference type="Pfam" id="PF10545">
    <property type="entry name" value="MADF_DNA_bdg"/>
    <property type="match status" value="1"/>
</dbReference>
<dbReference type="Gene3D" id="3.10.10.10">
    <property type="entry name" value="HIV Type 1 Reverse Transcriptase, subunit A, domain 1"/>
    <property type="match status" value="1"/>
</dbReference>
<dbReference type="InterPro" id="IPR050951">
    <property type="entry name" value="Retrovirus_Pol_polyprotein"/>
</dbReference>
<dbReference type="PANTHER" id="PTHR37984:SF5">
    <property type="entry name" value="PROTEIN NYNRIN-LIKE"/>
    <property type="match status" value="1"/>
</dbReference>
<dbReference type="Proteomes" id="UP001458880">
    <property type="component" value="Unassembled WGS sequence"/>
</dbReference>
<evidence type="ECO:0000256" key="1">
    <source>
        <dbReference type="SAM" id="MobiDB-lite"/>
    </source>
</evidence>